<keyword evidence="2" id="KW-0805">Transcription regulation</keyword>
<reference evidence="6" key="1">
    <citation type="submission" date="2021-07" db="EMBL/GenBank/DDBJ databases">
        <title>Shewanella sp. YLB-07 whole genome sequence.</title>
        <authorList>
            <person name="Yu L."/>
        </authorList>
    </citation>
    <scope>NUCLEOTIDE SEQUENCE</scope>
    <source>
        <strain evidence="6">YLB-08</strain>
    </source>
</reference>
<dbReference type="CDD" id="cd08471">
    <property type="entry name" value="PBP2_CrgA_like_2"/>
    <property type="match status" value="1"/>
</dbReference>
<evidence type="ECO:0000256" key="3">
    <source>
        <dbReference type="ARBA" id="ARBA00023125"/>
    </source>
</evidence>
<dbReference type="Pfam" id="PF03466">
    <property type="entry name" value="LysR_substrate"/>
    <property type="match status" value="1"/>
</dbReference>
<dbReference type="Proteomes" id="UP000316416">
    <property type="component" value="Chromosome"/>
</dbReference>
<dbReference type="InterPro" id="IPR005119">
    <property type="entry name" value="LysR_subst-bd"/>
</dbReference>
<keyword evidence="4" id="KW-0804">Transcription</keyword>
<accession>A0ABX6V3Y4</accession>
<name>A0ABX6V3Y4_9GAMM</name>
<evidence type="ECO:0000259" key="5">
    <source>
        <dbReference type="PROSITE" id="PS50931"/>
    </source>
</evidence>
<feature type="domain" description="HTH lysR-type" evidence="5">
    <location>
        <begin position="1"/>
        <end position="59"/>
    </location>
</feature>
<organism evidence="6 7">
    <name type="scientific">Shewanella eurypsychrophilus</name>
    <dbReference type="NCBI Taxonomy" id="2593656"/>
    <lineage>
        <taxon>Bacteria</taxon>
        <taxon>Pseudomonadati</taxon>
        <taxon>Pseudomonadota</taxon>
        <taxon>Gammaproteobacteria</taxon>
        <taxon>Alteromonadales</taxon>
        <taxon>Shewanellaceae</taxon>
        <taxon>Shewanella</taxon>
    </lineage>
</organism>
<dbReference type="PANTHER" id="PTHR30537">
    <property type="entry name" value="HTH-TYPE TRANSCRIPTIONAL REGULATOR"/>
    <property type="match status" value="1"/>
</dbReference>
<keyword evidence="3" id="KW-0238">DNA-binding</keyword>
<proteinExistence type="inferred from homology"/>
<comment type="similarity">
    <text evidence="1">Belongs to the LysR transcriptional regulatory family.</text>
</comment>
<dbReference type="Gene3D" id="3.40.190.290">
    <property type="match status" value="1"/>
</dbReference>
<keyword evidence="7" id="KW-1185">Reference proteome</keyword>
<evidence type="ECO:0000256" key="2">
    <source>
        <dbReference type="ARBA" id="ARBA00023015"/>
    </source>
</evidence>
<dbReference type="SUPFAM" id="SSF46785">
    <property type="entry name" value="Winged helix' DNA-binding domain"/>
    <property type="match status" value="1"/>
</dbReference>
<dbReference type="InterPro" id="IPR036388">
    <property type="entry name" value="WH-like_DNA-bd_sf"/>
</dbReference>
<dbReference type="InterPro" id="IPR036390">
    <property type="entry name" value="WH_DNA-bd_sf"/>
</dbReference>
<evidence type="ECO:0000313" key="6">
    <source>
        <dbReference type="EMBL" id="QPG57281.1"/>
    </source>
</evidence>
<gene>
    <name evidence="6" type="ORF">FM038_007390</name>
</gene>
<sequence>MDRFHLLKVFIAVAEEQGFAAAARRLNMSPPAVTRAIAGLEQQLNVKLLNRTTRFVRATDVGLRYLDDARRILADLSAADEAVTGINAEPQGHLTVTAPVMFGSLFVMPTIVRYLQIHPKMEVSAIFLDRVVNMLEEGIDVGVRIGQLPDSSMRARRVGSVRLVLCASPQYIQIHGLPQHPDDLHQHTIIASKAGNNGLDWRFPDGKMIKSVKVKPRLTVTTNDAAISSAIEGLGITRLLSYQIAGQLASGELKILLEDYEPEPRPVHIIHREGPNGSAKVRSLVDLLAEQLTNDPALN</sequence>
<dbReference type="SUPFAM" id="SSF53850">
    <property type="entry name" value="Periplasmic binding protein-like II"/>
    <property type="match status" value="1"/>
</dbReference>
<dbReference type="RefSeq" id="WP_142872644.1">
    <property type="nucleotide sequence ID" value="NZ_CP045503.2"/>
</dbReference>
<dbReference type="PRINTS" id="PR00039">
    <property type="entry name" value="HTHLYSR"/>
</dbReference>
<dbReference type="Pfam" id="PF00126">
    <property type="entry name" value="HTH_1"/>
    <property type="match status" value="1"/>
</dbReference>
<dbReference type="PANTHER" id="PTHR30537:SF5">
    <property type="entry name" value="HTH-TYPE TRANSCRIPTIONAL ACTIVATOR TTDR-RELATED"/>
    <property type="match status" value="1"/>
</dbReference>
<evidence type="ECO:0000256" key="1">
    <source>
        <dbReference type="ARBA" id="ARBA00009437"/>
    </source>
</evidence>
<dbReference type="EMBL" id="CP045503">
    <property type="protein sequence ID" value="QPG57281.1"/>
    <property type="molecule type" value="Genomic_DNA"/>
</dbReference>
<protein>
    <submittedName>
        <fullName evidence="6">LysR family transcriptional regulator</fullName>
    </submittedName>
</protein>
<evidence type="ECO:0000313" key="7">
    <source>
        <dbReference type="Proteomes" id="UP000316416"/>
    </source>
</evidence>
<dbReference type="Gene3D" id="1.10.10.10">
    <property type="entry name" value="Winged helix-like DNA-binding domain superfamily/Winged helix DNA-binding domain"/>
    <property type="match status" value="1"/>
</dbReference>
<dbReference type="PROSITE" id="PS50931">
    <property type="entry name" value="HTH_LYSR"/>
    <property type="match status" value="1"/>
</dbReference>
<dbReference type="InterPro" id="IPR000847">
    <property type="entry name" value="LysR_HTH_N"/>
</dbReference>
<evidence type="ECO:0000256" key="4">
    <source>
        <dbReference type="ARBA" id="ARBA00023163"/>
    </source>
</evidence>
<dbReference type="InterPro" id="IPR058163">
    <property type="entry name" value="LysR-type_TF_proteobact-type"/>
</dbReference>